<dbReference type="EMBL" id="BMNK01000020">
    <property type="protein sequence ID" value="GGP16341.1"/>
    <property type="molecule type" value="Genomic_DNA"/>
</dbReference>
<comment type="similarity">
    <text evidence="1">Belongs to the peptidase S33 family.</text>
</comment>
<evidence type="ECO:0000313" key="6">
    <source>
        <dbReference type="EMBL" id="GGP16341.1"/>
    </source>
</evidence>
<dbReference type="InterPro" id="IPR000073">
    <property type="entry name" value="AB_hydrolase_1"/>
</dbReference>
<dbReference type="SUPFAM" id="SSF53474">
    <property type="entry name" value="alpha/beta-Hydrolases"/>
    <property type="match status" value="1"/>
</dbReference>
<evidence type="ECO:0000256" key="3">
    <source>
        <dbReference type="ARBA" id="ARBA00022801"/>
    </source>
</evidence>
<accession>A0A918EA30</accession>
<feature type="domain" description="Peptidase S33 tripeptidyl aminopeptidase-like C-terminal" evidence="5">
    <location>
        <begin position="370"/>
        <end position="469"/>
    </location>
</feature>
<dbReference type="InterPro" id="IPR013595">
    <property type="entry name" value="Pept_S33_TAP-like_C"/>
</dbReference>
<sequence>MGALTAVGTGVPMANADAGDDRFHRQKVSWSSCDDRDLPLDCTKVTVPVDWARPTGRTIALKVRRHRATGTRQGSLLTNPGGPGASGVRYLPEAARSWRGAVTAGFDLVSWDPRGVGESAPLTCPDGADEALRAVDSSPDTLAERLTQEAAVRTWARRCRAASGPIFDHVDTLSNVRDLDVLRAVLGEAKLSFLGTSYGTRIGIWYADRFPTRVGRMVLDSAVDPASDNRAFLNGQAMSVERALDDYLAGCADRAGCPFSDLGQARGRAELAKGQAQGRAELAKLLQAADSRPAEQGELVSMTAALLRTPGYWPGLDGQLARVLAGDHSAIQPTGAVDVANVAINCQDLPDHRTARQVLADAKGTGRSRPVFGYEFTSGTMCPQWPNGGVVKPRPVTARGSAPILVVGTTRDAATPYEWARSTARHLANGRLLTRAGSGHAAYGDNACVTEAVDRYLLDAVLPATGTVCAG</sequence>
<dbReference type="PANTHER" id="PTHR43248:SF29">
    <property type="entry name" value="TRIPEPTIDYL AMINOPEPTIDASE"/>
    <property type="match status" value="1"/>
</dbReference>
<dbReference type="GO" id="GO:0016787">
    <property type="term" value="F:hydrolase activity"/>
    <property type="evidence" value="ECO:0007669"/>
    <property type="project" value="UniProtKB-KW"/>
</dbReference>
<name>A0A918EA30_9ACTN</name>
<evidence type="ECO:0000259" key="4">
    <source>
        <dbReference type="Pfam" id="PF00561"/>
    </source>
</evidence>
<reference evidence="6" key="2">
    <citation type="submission" date="2020-09" db="EMBL/GenBank/DDBJ databases">
        <authorList>
            <person name="Sun Q."/>
            <person name="Zhou Y."/>
        </authorList>
    </citation>
    <scope>NUCLEOTIDE SEQUENCE</scope>
    <source>
        <strain evidence="6">CGMCC 4.7430</strain>
    </source>
</reference>
<dbReference type="InterPro" id="IPR029058">
    <property type="entry name" value="AB_hydrolase_fold"/>
</dbReference>
<dbReference type="Pfam" id="PF00561">
    <property type="entry name" value="Abhydrolase_1"/>
    <property type="match status" value="1"/>
</dbReference>
<dbReference type="InterPro" id="IPR051601">
    <property type="entry name" value="Serine_prot/Carboxylest_S33"/>
</dbReference>
<evidence type="ECO:0000313" key="7">
    <source>
        <dbReference type="Proteomes" id="UP000660745"/>
    </source>
</evidence>
<organism evidence="6 7">
    <name type="scientific">Nonomuraea glycinis</name>
    <dbReference type="NCBI Taxonomy" id="2047744"/>
    <lineage>
        <taxon>Bacteria</taxon>
        <taxon>Bacillati</taxon>
        <taxon>Actinomycetota</taxon>
        <taxon>Actinomycetes</taxon>
        <taxon>Streptosporangiales</taxon>
        <taxon>Streptosporangiaceae</taxon>
        <taxon>Nonomuraea</taxon>
    </lineage>
</organism>
<keyword evidence="7" id="KW-1185">Reference proteome</keyword>
<dbReference type="Proteomes" id="UP000660745">
    <property type="component" value="Unassembled WGS sequence"/>
</dbReference>
<protein>
    <submittedName>
        <fullName evidence="6">Alpha/beta hydrolase</fullName>
    </submittedName>
</protein>
<reference evidence="6" key="1">
    <citation type="journal article" date="2014" name="Int. J. Syst. Evol. Microbiol.">
        <title>Complete genome sequence of Corynebacterium casei LMG S-19264T (=DSM 44701T), isolated from a smear-ripened cheese.</title>
        <authorList>
            <consortium name="US DOE Joint Genome Institute (JGI-PGF)"/>
            <person name="Walter F."/>
            <person name="Albersmeier A."/>
            <person name="Kalinowski J."/>
            <person name="Ruckert C."/>
        </authorList>
    </citation>
    <scope>NUCLEOTIDE SEQUENCE</scope>
    <source>
        <strain evidence="6">CGMCC 4.7430</strain>
    </source>
</reference>
<evidence type="ECO:0000256" key="1">
    <source>
        <dbReference type="ARBA" id="ARBA00010088"/>
    </source>
</evidence>
<dbReference type="AlphaFoldDB" id="A0A918EA30"/>
<keyword evidence="2" id="KW-0732">Signal</keyword>
<dbReference type="Pfam" id="PF08386">
    <property type="entry name" value="Abhydrolase_4"/>
    <property type="match status" value="1"/>
</dbReference>
<dbReference type="Gene3D" id="3.40.50.1820">
    <property type="entry name" value="alpha/beta hydrolase"/>
    <property type="match status" value="1"/>
</dbReference>
<gene>
    <name evidence="6" type="ORF">GCM10012278_79820</name>
</gene>
<comment type="caution">
    <text evidence="6">The sequence shown here is derived from an EMBL/GenBank/DDBJ whole genome shotgun (WGS) entry which is preliminary data.</text>
</comment>
<evidence type="ECO:0000256" key="2">
    <source>
        <dbReference type="ARBA" id="ARBA00022729"/>
    </source>
</evidence>
<evidence type="ECO:0000259" key="5">
    <source>
        <dbReference type="Pfam" id="PF08386"/>
    </source>
</evidence>
<feature type="domain" description="AB hydrolase-1" evidence="4">
    <location>
        <begin position="76"/>
        <end position="266"/>
    </location>
</feature>
<keyword evidence="3 6" id="KW-0378">Hydrolase</keyword>
<dbReference type="PANTHER" id="PTHR43248">
    <property type="entry name" value="2-SUCCINYL-6-HYDROXY-2,4-CYCLOHEXADIENE-1-CARBOXYLATE SYNTHASE"/>
    <property type="match status" value="1"/>
</dbReference>
<proteinExistence type="inferred from homology"/>